<evidence type="ECO:0000256" key="5">
    <source>
        <dbReference type="ARBA" id="ARBA00022692"/>
    </source>
</evidence>
<dbReference type="SUPFAM" id="SSF56317">
    <property type="entry name" value="Carbon-nitrogen hydrolase"/>
    <property type="match status" value="1"/>
</dbReference>
<keyword evidence="7 9" id="KW-0472">Membrane</keyword>
<dbReference type="CDD" id="cd07571">
    <property type="entry name" value="ALP_N-acyl_transferase"/>
    <property type="match status" value="1"/>
</dbReference>
<feature type="transmembrane region" description="Helical" evidence="9">
    <location>
        <begin position="30"/>
        <end position="46"/>
    </location>
</feature>
<dbReference type="Gene3D" id="3.60.110.10">
    <property type="entry name" value="Carbon-nitrogen hydrolase"/>
    <property type="match status" value="1"/>
</dbReference>
<keyword evidence="8 9" id="KW-0012">Acyltransferase</keyword>
<dbReference type="GO" id="GO:0016746">
    <property type="term" value="F:acyltransferase activity"/>
    <property type="evidence" value="ECO:0007669"/>
    <property type="project" value="UniProtKB-KW"/>
</dbReference>
<organism evidence="11 12">
    <name type="scientific">Candidatus Magnetominusculus xianensis</name>
    <dbReference type="NCBI Taxonomy" id="1748249"/>
    <lineage>
        <taxon>Bacteria</taxon>
        <taxon>Pseudomonadati</taxon>
        <taxon>Nitrospirota</taxon>
        <taxon>Nitrospiria</taxon>
        <taxon>Nitrospirales</taxon>
        <taxon>Nitrospiraceae</taxon>
        <taxon>Candidatus Magnetominusculus</taxon>
    </lineage>
</organism>
<sequence length="512" mass="57285">MKNINNILTAYFPPVFTGVLLYLSFPMPDISFLAWVALVPLLYTILHSNGHKYSFKAGAAAGVVYFFLTQYWISHSIHNYGRLPLPLSLSAVLLLSAYQSIYTGLFGMALHLFIKRTKVPVYICAPSLWVGLEYFRGTLFTGFPWSFLGYTQYKVLPLIQIADITGVYGVSFLIVFFNAIIADFIIKDKISFFKRLMPFALFAVVIAAVLMYGYRRLNMSVNSKLVRVSVIQGNVAQEAKWDKKFTADILNSYKTMTKKAADDGAKLVVWPESSLPFLFGSDKVLTEELISFQKGLGIYLVLGTDLVKDYANGRYTLTNSAVVLEPGGKILNIYDKIHLVPFGEYVPLRNVLFFIDKLVTGIGDFKQGNALTVVKTPLGDFAAPICYEIAFPELVGAFYKYGGDFIVTITNDAWFGRTSGPYQHFIMAVFRAVESRKPVVRSANTGVSGFIDSTGAITAKSEIFEKAVLTKDIYTNQTITFYSLFGSVFAYVCNVINMAIIVKIFRTRRRPQ</sequence>
<dbReference type="Pfam" id="PF00795">
    <property type="entry name" value="CN_hydrolase"/>
    <property type="match status" value="1"/>
</dbReference>
<comment type="function">
    <text evidence="9">Catalyzes the phospholipid dependent N-acylation of the N-terminal cysteine of apolipoprotein, the last step in lipoprotein maturation.</text>
</comment>
<evidence type="ECO:0000313" key="12">
    <source>
        <dbReference type="Proteomes" id="UP000060487"/>
    </source>
</evidence>
<dbReference type="PANTHER" id="PTHR38686:SF1">
    <property type="entry name" value="APOLIPOPROTEIN N-ACYLTRANSFERASE"/>
    <property type="match status" value="1"/>
</dbReference>
<protein>
    <recommendedName>
        <fullName evidence="9">Apolipoprotein N-acyltransferase</fullName>
        <shortName evidence="9">ALP N-acyltransferase</shortName>
        <ecNumber evidence="9">2.3.1.269</ecNumber>
    </recommendedName>
</protein>
<evidence type="ECO:0000259" key="10">
    <source>
        <dbReference type="PROSITE" id="PS50263"/>
    </source>
</evidence>
<evidence type="ECO:0000256" key="1">
    <source>
        <dbReference type="ARBA" id="ARBA00004651"/>
    </source>
</evidence>
<keyword evidence="4 9" id="KW-0808">Transferase</keyword>
<feature type="transmembrane region" description="Helical" evidence="9">
    <location>
        <begin position="53"/>
        <end position="73"/>
    </location>
</feature>
<dbReference type="EC" id="2.3.1.269" evidence="9"/>
<dbReference type="InterPro" id="IPR036526">
    <property type="entry name" value="C-N_Hydrolase_sf"/>
</dbReference>
<evidence type="ECO:0000256" key="2">
    <source>
        <dbReference type="ARBA" id="ARBA00010065"/>
    </source>
</evidence>
<evidence type="ECO:0000313" key="11">
    <source>
        <dbReference type="EMBL" id="KWT84425.1"/>
    </source>
</evidence>
<keyword evidence="5 9" id="KW-0812">Transmembrane</keyword>
<comment type="caution">
    <text evidence="11">The sequence shown here is derived from an EMBL/GenBank/DDBJ whole genome shotgun (WGS) entry which is preliminary data.</text>
</comment>
<dbReference type="InterPro" id="IPR004563">
    <property type="entry name" value="Apolipo_AcylTrfase"/>
</dbReference>
<dbReference type="NCBIfam" id="TIGR00546">
    <property type="entry name" value="lnt"/>
    <property type="match status" value="1"/>
</dbReference>
<evidence type="ECO:0000256" key="8">
    <source>
        <dbReference type="ARBA" id="ARBA00023315"/>
    </source>
</evidence>
<gene>
    <name evidence="9 11" type="primary">lnt</name>
    <name evidence="11" type="ORF">ASN18_1921</name>
</gene>
<dbReference type="RefSeq" id="WP_236861648.1">
    <property type="nucleotide sequence ID" value="NZ_LNQR01000068.1"/>
</dbReference>
<feature type="transmembrane region" description="Helical" evidence="9">
    <location>
        <begin position="121"/>
        <end position="145"/>
    </location>
</feature>
<proteinExistence type="inferred from homology"/>
<dbReference type="InterPro" id="IPR003010">
    <property type="entry name" value="C-N_Hydrolase"/>
</dbReference>
<comment type="pathway">
    <text evidence="9">Protein modification; lipoprotein biosynthesis (N-acyl transfer).</text>
</comment>
<dbReference type="Pfam" id="PF20154">
    <property type="entry name" value="LNT_N"/>
    <property type="match status" value="1"/>
</dbReference>
<feature type="domain" description="CN hydrolase" evidence="10">
    <location>
        <begin position="231"/>
        <end position="475"/>
    </location>
</feature>
<feature type="transmembrane region" description="Helical" evidence="9">
    <location>
        <begin position="165"/>
        <end position="184"/>
    </location>
</feature>
<evidence type="ECO:0000256" key="4">
    <source>
        <dbReference type="ARBA" id="ARBA00022679"/>
    </source>
</evidence>
<keyword evidence="12" id="KW-1185">Reference proteome</keyword>
<dbReference type="PROSITE" id="PS50263">
    <property type="entry name" value="CN_HYDROLASE"/>
    <property type="match status" value="1"/>
</dbReference>
<feature type="transmembrane region" description="Helical" evidence="9">
    <location>
        <begin position="93"/>
        <end position="114"/>
    </location>
</feature>
<feature type="transmembrane region" description="Helical" evidence="9">
    <location>
        <begin position="7"/>
        <end position="24"/>
    </location>
</feature>
<dbReference type="EMBL" id="LNQR01000068">
    <property type="protein sequence ID" value="KWT84425.1"/>
    <property type="molecule type" value="Genomic_DNA"/>
</dbReference>
<dbReference type="HAMAP" id="MF_01148">
    <property type="entry name" value="Lnt"/>
    <property type="match status" value="1"/>
</dbReference>
<reference evidence="11 12" key="1">
    <citation type="submission" date="2015-11" db="EMBL/GenBank/DDBJ databases">
        <authorList>
            <person name="Lin W."/>
        </authorList>
    </citation>
    <scope>NUCLEOTIDE SEQUENCE [LARGE SCALE GENOMIC DNA]</scope>
    <source>
        <strain evidence="11 12">HCH-1</strain>
    </source>
</reference>
<dbReference type="InterPro" id="IPR045378">
    <property type="entry name" value="LNT_N"/>
</dbReference>
<evidence type="ECO:0000256" key="6">
    <source>
        <dbReference type="ARBA" id="ARBA00022989"/>
    </source>
</evidence>
<comment type="similarity">
    <text evidence="2 9">Belongs to the CN hydrolase family. Apolipoprotein N-acyltransferase subfamily.</text>
</comment>
<keyword evidence="6 9" id="KW-1133">Transmembrane helix</keyword>
<name>A0ABR5SEI7_9BACT</name>
<evidence type="ECO:0000256" key="3">
    <source>
        <dbReference type="ARBA" id="ARBA00022475"/>
    </source>
</evidence>
<accession>A0ABR5SEI7</accession>
<dbReference type="PANTHER" id="PTHR38686">
    <property type="entry name" value="APOLIPOPROTEIN N-ACYLTRANSFERASE"/>
    <property type="match status" value="1"/>
</dbReference>
<evidence type="ECO:0000256" key="9">
    <source>
        <dbReference type="HAMAP-Rule" id="MF_01148"/>
    </source>
</evidence>
<comment type="catalytic activity">
    <reaction evidence="9">
        <text>N-terminal S-1,2-diacyl-sn-glyceryl-L-cysteinyl-[lipoprotein] + a glycerophospholipid = N-acyl-S-1,2-diacyl-sn-glyceryl-L-cysteinyl-[lipoprotein] + a 2-acyl-sn-glycero-3-phospholipid + H(+)</text>
        <dbReference type="Rhea" id="RHEA:48228"/>
        <dbReference type="Rhea" id="RHEA-COMP:14681"/>
        <dbReference type="Rhea" id="RHEA-COMP:14684"/>
        <dbReference type="ChEBI" id="CHEBI:15378"/>
        <dbReference type="ChEBI" id="CHEBI:136912"/>
        <dbReference type="ChEBI" id="CHEBI:140656"/>
        <dbReference type="ChEBI" id="CHEBI:140657"/>
        <dbReference type="ChEBI" id="CHEBI:140660"/>
        <dbReference type="EC" id="2.3.1.269"/>
    </reaction>
</comment>
<keyword evidence="3 9" id="KW-1003">Cell membrane</keyword>
<dbReference type="Proteomes" id="UP000060487">
    <property type="component" value="Unassembled WGS sequence"/>
</dbReference>
<feature type="transmembrane region" description="Helical" evidence="9">
    <location>
        <begin position="481"/>
        <end position="505"/>
    </location>
</feature>
<comment type="subcellular location">
    <subcellularLocation>
        <location evidence="1 9">Cell membrane</location>
        <topology evidence="1 9">Multi-pass membrane protein</topology>
    </subcellularLocation>
</comment>
<evidence type="ECO:0000256" key="7">
    <source>
        <dbReference type="ARBA" id="ARBA00023136"/>
    </source>
</evidence>
<feature type="transmembrane region" description="Helical" evidence="9">
    <location>
        <begin position="196"/>
        <end position="214"/>
    </location>
</feature>